<name>A0A6D2HPD7_9BRAS</name>
<dbReference type="Proteomes" id="UP000467841">
    <property type="component" value="Unassembled WGS sequence"/>
</dbReference>
<comment type="caution">
    <text evidence="1">The sequence shown here is derived from an EMBL/GenBank/DDBJ whole genome shotgun (WGS) entry which is preliminary data.</text>
</comment>
<reference evidence="1" key="1">
    <citation type="submission" date="2020-01" db="EMBL/GenBank/DDBJ databases">
        <authorList>
            <person name="Mishra B."/>
        </authorList>
    </citation>
    <scope>NUCLEOTIDE SEQUENCE [LARGE SCALE GENOMIC DNA]</scope>
</reference>
<dbReference type="EMBL" id="CACVBM020000227">
    <property type="protein sequence ID" value="CAA7016523.1"/>
    <property type="molecule type" value="Genomic_DNA"/>
</dbReference>
<proteinExistence type="predicted"/>
<organism evidence="1 2">
    <name type="scientific">Microthlaspi erraticum</name>
    <dbReference type="NCBI Taxonomy" id="1685480"/>
    <lineage>
        <taxon>Eukaryota</taxon>
        <taxon>Viridiplantae</taxon>
        <taxon>Streptophyta</taxon>
        <taxon>Embryophyta</taxon>
        <taxon>Tracheophyta</taxon>
        <taxon>Spermatophyta</taxon>
        <taxon>Magnoliopsida</taxon>
        <taxon>eudicotyledons</taxon>
        <taxon>Gunneridae</taxon>
        <taxon>Pentapetalae</taxon>
        <taxon>rosids</taxon>
        <taxon>malvids</taxon>
        <taxon>Brassicales</taxon>
        <taxon>Brassicaceae</taxon>
        <taxon>Coluteocarpeae</taxon>
        <taxon>Microthlaspi</taxon>
    </lineage>
</organism>
<protein>
    <submittedName>
        <fullName evidence="1">Uncharacterized protein</fullName>
    </submittedName>
</protein>
<evidence type="ECO:0000313" key="2">
    <source>
        <dbReference type="Proteomes" id="UP000467841"/>
    </source>
</evidence>
<accession>A0A6D2HPD7</accession>
<keyword evidence="2" id="KW-1185">Reference proteome</keyword>
<evidence type="ECO:0000313" key="1">
    <source>
        <dbReference type="EMBL" id="CAA7016523.1"/>
    </source>
</evidence>
<gene>
    <name evidence="1" type="ORF">MERR_LOCUS3758</name>
</gene>
<sequence length="174" mass="19690">MRLSAELSDAERLLTVSEAIRSRHSSFVPRTEDDGQVLVPSCLRRVLRECRSCCFRRGHYDRQSCCLRRVRMNVRPFYAWFCMNVRAPLLGWHERQNSAPWLLPSAGGSACVLVCLAPGERVRSCFCLAAKRMKAFLLAYSVGKNARALVCLASAKMRAFMLSPSSARWFGELP</sequence>
<dbReference type="AlphaFoldDB" id="A0A6D2HPD7"/>